<dbReference type="PRINTS" id="PR01904">
    <property type="entry name" value="GPR40FAMILY"/>
</dbReference>
<dbReference type="AlphaFoldDB" id="A0ABD0XCN0"/>
<dbReference type="Gene3D" id="1.20.1070.10">
    <property type="entry name" value="Rhodopsin 7-helix transmembrane proteins"/>
    <property type="match status" value="1"/>
</dbReference>
<evidence type="ECO:0000313" key="12">
    <source>
        <dbReference type="Proteomes" id="UP001557470"/>
    </source>
</evidence>
<keyword evidence="12" id="KW-1185">Reference proteome</keyword>
<feature type="domain" description="G-protein coupled receptors family 1 profile" evidence="10">
    <location>
        <begin position="31"/>
        <end position="281"/>
    </location>
</feature>
<evidence type="ECO:0000313" key="11">
    <source>
        <dbReference type="EMBL" id="KAL0984777.1"/>
    </source>
</evidence>
<proteinExistence type="predicted"/>
<protein>
    <recommendedName>
        <fullName evidence="10">G-protein coupled receptors family 1 profile domain-containing protein</fullName>
    </recommendedName>
</protein>
<keyword evidence="4 9" id="KW-1133">Transmembrane helix</keyword>
<keyword evidence="7" id="KW-0675">Receptor</keyword>
<dbReference type="SUPFAM" id="SSF81321">
    <property type="entry name" value="Family A G protein-coupled receptor-like"/>
    <property type="match status" value="1"/>
</dbReference>
<keyword evidence="3 9" id="KW-0812">Transmembrane</keyword>
<feature type="transmembrane region" description="Helical" evidence="9">
    <location>
        <begin position="52"/>
        <end position="72"/>
    </location>
</feature>
<evidence type="ECO:0000256" key="7">
    <source>
        <dbReference type="ARBA" id="ARBA00023170"/>
    </source>
</evidence>
<dbReference type="GO" id="GO:0004930">
    <property type="term" value="F:G protein-coupled receptor activity"/>
    <property type="evidence" value="ECO:0007669"/>
    <property type="project" value="UniProtKB-KW"/>
</dbReference>
<feature type="transmembrane region" description="Helical" evidence="9">
    <location>
        <begin position="226"/>
        <end position="246"/>
    </location>
</feature>
<gene>
    <name evidence="11" type="ORF">UPYG_G00146780</name>
</gene>
<feature type="transmembrane region" description="Helical" evidence="9">
    <location>
        <begin position="92"/>
        <end position="109"/>
    </location>
</feature>
<organism evidence="11 12">
    <name type="scientific">Umbra pygmaea</name>
    <name type="common">Eastern mudminnow</name>
    <dbReference type="NCBI Taxonomy" id="75934"/>
    <lineage>
        <taxon>Eukaryota</taxon>
        <taxon>Metazoa</taxon>
        <taxon>Chordata</taxon>
        <taxon>Craniata</taxon>
        <taxon>Vertebrata</taxon>
        <taxon>Euteleostomi</taxon>
        <taxon>Actinopterygii</taxon>
        <taxon>Neopterygii</taxon>
        <taxon>Teleostei</taxon>
        <taxon>Protacanthopterygii</taxon>
        <taxon>Esociformes</taxon>
        <taxon>Umbridae</taxon>
        <taxon>Umbra</taxon>
    </lineage>
</organism>
<feature type="transmembrane region" description="Helical" evidence="9">
    <location>
        <begin position="191"/>
        <end position="214"/>
    </location>
</feature>
<evidence type="ECO:0000256" key="4">
    <source>
        <dbReference type="ARBA" id="ARBA00022989"/>
    </source>
</evidence>
<dbReference type="PANTHER" id="PTHR45822">
    <property type="entry name" value="FREE FATTY ACID RECEPTOR 2-RELATED"/>
    <property type="match status" value="1"/>
</dbReference>
<evidence type="ECO:0000256" key="8">
    <source>
        <dbReference type="ARBA" id="ARBA00023224"/>
    </source>
</evidence>
<dbReference type="InterPro" id="IPR000276">
    <property type="entry name" value="GPCR_Rhodpsn"/>
</dbReference>
<reference evidence="11 12" key="1">
    <citation type="submission" date="2024-06" db="EMBL/GenBank/DDBJ databases">
        <authorList>
            <person name="Pan Q."/>
            <person name="Wen M."/>
            <person name="Jouanno E."/>
            <person name="Zahm M."/>
            <person name="Klopp C."/>
            <person name="Cabau C."/>
            <person name="Louis A."/>
            <person name="Berthelot C."/>
            <person name="Parey E."/>
            <person name="Roest Crollius H."/>
            <person name="Montfort J."/>
            <person name="Robinson-Rechavi M."/>
            <person name="Bouchez O."/>
            <person name="Lampietro C."/>
            <person name="Lopez Roques C."/>
            <person name="Donnadieu C."/>
            <person name="Postlethwait J."/>
            <person name="Bobe J."/>
            <person name="Verreycken H."/>
            <person name="Guiguen Y."/>
        </authorList>
    </citation>
    <scope>NUCLEOTIDE SEQUENCE [LARGE SCALE GENOMIC DNA]</scope>
    <source>
        <strain evidence="11">Up_M1</strain>
        <tissue evidence="11">Testis</tissue>
    </source>
</reference>
<sequence>METEEDILSSYGHGSLVLSVYIITFLIGFPANVVACYTFSKKVKQKPTPIDVLLLNLSISDLIFLFCLPLKMQEAIDNMKWNMPDFLCSLTSFVFYTTIYNSTFFLTAISVERYLGVAFPIQYKLRRRPLYAMVASILFWLISMAHISIVFIMHYFDNANTTQKVLLESKRCYLTFSEEQKQVLMPVRLELFLVLFCVPFIICCFCYFNFVQILCQLPNISKKKRLRAIGLSLGTLLVFIVCFAPYNVSHVVGYYNWSSPTWRVYALLSSTINASLDPIIFYFSSSALRAMFQRILKGLLDRMQGLCGGCKAVSCSVTTCSRSQRETTQSSNDSSL</sequence>
<evidence type="ECO:0000256" key="6">
    <source>
        <dbReference type="ARBA" id="ARBA00023136"/>
    </source>
</evidence>
<comment type="subcellular location">
    <subcellularLocation>
        <location evidence="1">Cell membrane</location>
        <topology evidence="1">Multi-pass membrane protein</topology>
    </subcellularLocation>
</comment>
<evidence type="ECO:0000259" key="10">
    <source>
        <dbReference type="PROSITE" id="PS50262"/>
    </source>
</evidence>
<evidence type="ECO:0000256" key="5">
    <source>
        <dbReference type="ARBA" id="ARBA00023040"/>
    </source>
</evidence>
<dbReference type="PRINTS" id="PR00237">
    <property type="entry name" value="GPCRRHODOPSN"/>
</dbReference>
<keyword evidence="6 9" id="KW-0472">Membrane</keyword>
<dbReference type="InterPro" id="IPR013312">
    <property type="entry name" value="GPR40-rel_orph"/>
</dbReference>
<evidence type="ECO:0000256" key="1">
    <source>
        <dbReference type="ARBA" id="ARBA00004651"/>
    </source>
</evidence>
<keyword evidence="8" id="KW-0807">Transducer</keyword>
<dbReference type="PROSITE" id="PS50262">
    <property type="entry name" value="G_PROTEIN_RECEP_F1_2"/>
    <property type="match status" value="1"/>
</dbReference>
<keyword evidence="5" id="KW-0297">G-protein coupled receptor</keyword>
<keyword evidence="2" id="KW-1003">Cell membrane</keyword>
<evidence type="ECO:0000256" key="9">
    <source>
        <dbReference type="SAM" id="Phobius"/>
    </source>
</evidence>
<dbReference type="CDD" id="cd15170">
    <property type="entry name" value="7tmA_FFAR2_FFAR3"/>
    <property type="match status" value="1"/>
</dbReference>
<dbReference type="InterPro" id="IPR017452">
    <property type="entry name" value="GPCR_Rhodpsn_7TM"/>
</dbReference>
<dbReference type="Pfam" id="PF00001">
    <property type="entry name" value="7tm_1"/>
    <property type="match status" value="1"/>
</dbReference>
<feature type="transmembrane region" description="Helical" evidence="9">
    <location>
        <begin position="266"/>
        <end position="284"/>
    </location>
</feature>
<comment type="caution">
    <text evidence="11">The sequence shown here is derived from an EMBL/GenBank/DDBJ whole genome shotgun (WGS) entry which is preliminary data.</text>
</comment>
<name>A0ABD0XCN0_UMBPY</name>
<dbReference type="Proteomes" id="UP001557470">
    <property type="component" value="Unassembled WGS sequence"/>
</dbReference>
<dbReference type="EMBL" id="JAGEUA010000004">
    <property type="protein sequence ID" value="KAL0984777.1"/>
    <property type="molecule type" value="Genomic_DNA"/>
</dbReference>
<accession>A0ABD0XCN0</accession>
<evidence type="ECO:0000256" key="2">
    <source>
        <dbReference type="ARBA" id="ARBA00022475"/>
    </source>
</evidence>
<feature type="transmembrane region" description="Helical" evidence="9">
    <location>
        <begin position="20"/>
        <end position="40"/>
    </location>
</feature>
<dbReference type="PANTHER" id="PTHR45822:SF8">
    <property type="entry name" value="FREE FATTY ACID RECEPTOR 3-RELATED"/>
    <property type="match status" value="1"/>
</dbReference>
<evidence type="ECO:0000256" key="3">
    <source>
        <dbReference type="ARBA" id="ARBA00022692"/>
    </source>
</evidence>
<dbReference type="GO" id="GO:0005886">
    <property type="term" value="C:plasma membrane"/>
    <property type="evidence" value="ECO:0007669"/>
    <property type="project" value="UniProtKB-SubCell"/>
</dbReference>
<feature type="transmembrane region" description="Helical" evidence="9">
    <location>
        <begin position="130"/>
        <end position="156"/>
    </location>
</feature>